<dbReference type="KEGG" id="cai:Caci_7499"/>
<dbReference type="OrthoDB" id="3689027at2"/>
<reference evidence="1 2" key="1">
    <citation type="journal article" date="2009" name="Stand. Genomic Sci.">
        <title>Complete genome sequence of Catenulispora acidiphila type strain (ID 139908).</title>
        <authorList>
            <person name="Copeland A."/>
            <person name="Lapidus A."/>
            <person name="Glavina Del Rio T."/>
            <person name="Nolan M."/>
            <person name="Lucas S."/>
            <person name="Chen F."/>
            <person name="Tice H."/>
            <person name="Cheng J.F."/>
            <person name="Bruce D."/>
            <person name="Goodwin L."/>
            <person name="Pitluck S."/>
            <person name="Mikhailova N."/>
            <person name="Pati A."/>
            <person name="Ivanova N."/>
            <person name="Mavromatis K."/>
            <person name="Chen A."/>
            <person name="Palaniappan K."/>
            <person name="Chain P."/>
            <person name="Land M."/>
            <person name="Hauser L."/>
            <person name="Chang Y.J."/>
            <person name="Jeffries C.D."/>
            <person name="Chertkov O."/>
            <person name="Brettin T."/>
            <person name="Detter J.C."/>
            <person name="Han C."/>
            <person name="Ali Z."/>
            <person name="Tindall B.J."/>
            <person name="Goker M."/>
            <person name="Bristow J."/>
            <person name="Eisen J.A."/>
            <person name="Markowitz V."/>
            <person name="Hugenholtz P."/>
            <person name="Kyrpides N.C."/>
            <person name="Klenk H.P."/>
        </authorList>
    </citation>
    <scope>NUCLEOTIDE SEQUENCE [LARGE SCALE GENOMIC DNA]</scope>
    <source>
        <strain evidence="2">DSM 44928 / JCM 14897 / NBRC 102108 / NRRL B-24433 / ID139908</strain>
    </source>
</reference>
<evidence type="ECO:0008006" key="3">
    <source>
        <dbReference type="Google" id="ProtNLM"/>
    </source>
</evidence>
<evidence type="ECO:0000313" key="1">
    <source>
        <dbReference type="EMBL" id="ACU76324.1"/>
    </source>
</evidence>
<dbReference type="STRING" id="479433.Caci_7499"/>
<dbReference type="Proteomes" id="UP000000851">
    <property type="component" value="Chromosome"/>
</dbReference>
<dbReference type="AlphaFoldDB" id="C7QB33"/>
<evidence type="ECO:0000313" key="2">
    <source>
        <dbReference type="Proteomes" id="UP000000851"/>
    </source>
</evidence>
<name>C7QB33_CATAD</name>
<dbReference type="RefSeq" id="WP_015796049.1">
    <property type="nucleotide sequence ID" value="NC_013131.1"/>
</dbReference>
<dbReference type="HOGENOM" id="CLU_1308268_0_0_11"/>
<dbReference type="EMBL" id="CP001700">
    <property type="protein sequence ID" value="ACU76324.1"/>
    <property type="molecule type" value="Genomic_DNA"/>
</dbReference>
<gene>
    <name evidence="1" type="ordered locus">Caci_7499</name>
</gene>
<dbReference type="eggNOG" id="ENOG5033KTV">
    <property type="taxonomic scope" value="Bacteria"/>
</dbReference>
<dbReference type="InParanoid" id="C7QB33"/>
<sequence>MTKFADHLFEDLMAEHGAELASASAPAADHRRYARPAWATAGTVAAAGAAAVGFTVFGSTASAYAVTDNHDGTVTVSVSKAEGVAGANAKLHQMGADVVVLKATPGCPSLSSFATPGLAGGKTSLNLKFGPNGQDTITVQASGLPKNATTLIAFGFDGSKAQAGGVLTDKPVPSCVSMPAEPPNGAVTGTDGGGLGHVDGNGQVLSTHQG</sequence>
<proteinExistence type="predicted"/>
<accession>C7QB33</accession>
<organism evidence="1 2">
    <name type="scientific">Catenulispora acidiphila (strain DSM 44928 / JCM 14897 / NBRC 102108 / NRRL B-24433 / ID139908)</name>
    <dbReference type="NCBI Taxonomy" id="479433"/>
    <lineage>
        <taxon>Bacteria</taxon>
        <taxon>Bacillati</taxon>
        <taxon>Actinomycetota</taxon>
        <taxon>Actinomycetes</taxon>
        <taxon>Catenulisporales</taxon>
        <taxon>Catenulisporaceae</taxon>
        <taxon>Catenulispora</taxon>
    </lineage>
</organism>
<protein>
    <recommendedName>
        <fullName evidence="3">DUF4232 domain-containing protein</fullName>
    </recommendedName>
</protein>
<keyword evidence="2" id="KW-1185">Reference proteome</keyword>